<organism evidence="1 2">
    <name type="scientific">Amantichitinum ursilacus</name>
    <dbReference type="NCBI Taxonomy" id="857265"/>
    <lineage>
        <taxon>Bacteria</taxon>
        <taxon>Pseudomonadati</taxon>
        <taxon>Pseudomonadota</taxon>
        <taxon>Betaproteobacteria</taxon>
        <taxon>Neisseriales</taxon>
        <taxon>Chitinibacteraceae</taxon>
        <taxon>Amantichitinum</taxon>
    </lineage>
</organism>
<dbReference type="SUPFAM" id="SSF56935">
    <property type="entry name" value="Porins"/>
    <property type="match status" value="1"/>
</dbReference>
<dbReference type="OrthoDB" id="8576304at2"/>
<keyword evidence="2" id="KW-1185">Reference proteome</keyword>
<protein>
    <submittedName>
        <fullName evidence="1">Uncharacterized protein</fullName>
    </submittedName>
</protein>
<name>A0A0N1JSC8_9NEIS</name>
<dbReference type="RefSeq" id="WP_152969228.1">
    <property type="nucleotide sequence ID" value="NZ_LAQT01000013.1"/>
</dbReference>
<proteinExistence type="predicted"/>
<dbReference type="PATRIC" id="fig|857265.3.peg.3111"/>
<gene>
    <name evidence="1" type="ORF">WG78_15120</name>
</gene>
<dbReference type="Proteomes" id="UP000037939">
    <property type="component" value="Unassembled WGS sequence"/>
</dbReference>
<sequence>MSATSWAAYDPTDAQYAYASAAYLYDSNVFRLSDNANTVAVLGQDKRSDMILTASAGGHAEIRPSRQVFALDLNVRAPFYNTYSDLNYVGWDGGAKWHGEIGKQFFGSASLTSAKTLSAFEDVAAALTDYATTNSGNAAFGAHITSNIDFQVHASESRVSHTDETWLDVKSQRAGSTLSYATDWGSTFGLDYEYTKVTYDNDTLLGQLLNTDYKEKTLGLSLHWPYSAKLSFDGNIGRLSVDQDNGGSATSWQGGADVNWQITGKTSVALTYAHSLDSPGATSGQSFTDHYGINGHYALSAKIKLRGFATYDKRKYPGSLNVGDFVENTRTFNVGLDWSPTTAIQTSLYGQYETRNSDIPGNTFGDHTIGANAKFWF</sequence>
<evidence type="ECO:0000313" key="1">
    <source>
        <dbReference type="EMBL" id="KPC51813.1"/>
    </source>
</evidence>
<dbReference type="STRING" id="857265.WG78_15120"/>
<dbReference type="EMBL" id="LAQT01000013">
    <property type="protein sequence ID" value="KPC51813.1"/>
    <property type="molecule type" value="Genomic_DNA"/>
</dbReference>
<accession>A0A0N1JSC8</accession>
<reference evidence="1 2" key="1">
    <citation type="submission" date="2015-07" db="EMBL/GenBank/DDBJ databases">
        <title>Draft genome sequence of the Amantichitinum ursilacus IGB-41, a new chitin-degrading bacterium.</title>
        <authorList>
            <person name="Kirstahler P."/>
            <person name="Guenther M."/>
            <person name="Grumaz C."/>
            <person name="Rupp S."/>
            <person name="Zibek S."/>
            <person name="Sohn K."/>
        </authorList>
    </citation>
    <scope>NUCLEOTIDE SEQUENCE [LARGE SCALE GENOMIC DNA]</scope>
    <source>
        <strain evidence="1 2">IGB-41</strain>
    </source>
</reference>
<evidence type="ECO:0000313" key="2">
    <source>
        <dbReference type="Proteomes" id="UP000037939"/>
    </source>
</evidence>
<dbReference type="AlphaFoldDB" id="A0A0N1JSC8"/>
<comment type="caution">
    <text evidence="1">The sequence shown here is derived from an EMBL/GenBank/DDBJ whole genome shotgun (WGS) entry which is preliminary data.</text>
</comment>